<sequence>MSYPSSSNYYGSSGQGSGNSNGYASKRPSNSQMYMSSTSGHNNAQQPVSYGSSGYNYPGQPSYGTSGGMESSNEAYPSGTSYGYQRGSAYDNQDQSLNDAYTQNYYSRNNVGQTQPQSSAEGLSSLAYVSGLESANPRSSTSRNAHHRVRSPVNTPSRHSLNPSSSSTSYPMQQQASTSSNSSQQLAVNAAAALAGAVSRRYSNQTQTSAAKTSPSMANVRATAQSLPRRTVSPQTAAPSNSYQPYPSNQHQPQQPQSTYRNYNNSSNYSATAVQSQPPPTTNHPTQTGNSGNSQSTQQRQSSTAVRRNTQQTGSIASLVTAPQEDQSTYVQNTDAANSAPTFIDPTAIFDPYQRERERKRQEAERAAAEAKRKAEEAAKAEAEQRKIAEEAAQKKQQQDDADVQKRQAAAKFASSKKQKATTAVPVGEEEAMAAELKAMMERMKAFQSKDPSLFKKLWADMRQPGPAAAASSVQSPSPQLTQQALPEASTTARPQIADLQEKNASSRRKSAKIGTDGQKLHLNGYPVVVENNSDGLPDLGRFPAERRIRPNKHNKKDKDSAEDSENLVERASASPPASTPAPRSAPAPTSKHTPSSRKAQTTPAALAGAFTFSAETGSPTEGSAPRQSSGTLWPLEKRNALTSTALRALRANPENAKISLTEDDLKKMLEDNPSYITLCELLEQRGLKFHRGHFARELLNSVPDLKTPTPVPQSATPATTAQSAATAPMASQTPSALPPPPSRYAGPPPGYPPPYPHPLQGQFVPAQPPPGPAYGQGVLYPGIQGHPPPSSSYKTPKPKVPTRPEPPPGSKEAAARKRDFSELVDLTELGDDDNYVVPDKYARFDGPDSDVEMDENPIQAFQKQTQPAQPQQHPPSLTGWFVTPPIQQMHFNPQSHDSNIMKRPETANDSKAGRLVLAKTLNKNEALKKQYYDPKTVAGDVLIASGRHPAERPLNVHLAGMLGKYIELDSDVSTFDWDEIDPGGPPIPGIELVDIPATKPRYKMGERLPRKQRPHHNLVDKARLPDQEKRALPAPSPISKPAQEQTPSLQAQPARFKKPSGLRHSLLASDEHATPATFDPTRPSPLLTDPKAPASTEKPAMEATPTQKRRGRPPGSKNKYPSLGGLRDQAALAASGVKVNVPPRKATPPGKEQFKCKWVKCKTVLHNLDTLRKHIGRVHRPSPEDVDKEGYTCWWKKCQFLGHDDTGAVVATRAFKHWEEWLKHIERDHITPIATKWGDGPSLQHVDEQERRLTFENTYVTLLWQTLTPMSTDPLVMQEDRESYLSNEQKQTVTPLLNDDNAYPSDVVDLTEVPDPRLSSHAYTDKQKSEKQAFNAYMKAHNIGPISREASKEVLRAMAKRKEKIGPGIDRGGCTLINEEMRAIFIQNPGIRRVVALDE</sequence>
<feature type="compositionally biased region" description="Low complexity" evidence="1">
    <location>
        <begin position="156"/>
        <end position="184"/>
    </location>
</feature>
<feature type="compositionally biased region" description="Polar residues" evidence="1">
    <location>
        <begin position="305"/>
        <end position="318"/>
    </location>
</feature>
<feature type="compositionally biased region" description="Low complexity" evidence="1">
    <location>
        <begin position="713"/>
        <end position="736"/>
    </location>
</feature>
<evidence type="ECO:0000313" key="4">
    <source>
        <dbReference type="Proteomes" id="UP001345013"/>
    </source>
</evidence>
<feature type="region of interest" description="Disordered" evidence="1">
    <location>
        <begin position="460"/>
        <end position="520"/>
    </location>
</feature>
<protein>
    <recommendedName>
        <fullName evidence="2">C2H2-type domain-containing protein</fullName>
    </recommendedName>
</protein>
<feature type="region of interest" description="Disordered" evidence="1">
    <location>
        <begin position="533"/>
        <end position="603"/>
    </location>
</feature>
<feature type="region of interest" description="Disordered" evidence="1">
    <location>
        <begin position="615"/>
        <end position="635"/>
    </location>
</feature>
<feature type="region of interest" description="Disordered" evidence="1">
    <location>
        <begin position="201"/>
        <end position="327"/>
    </location>
</feature>
<feature type="region of interest" description="Disordered" evidence="1">
    <location>
        <begin position="1"/>
        <end position="184"/>
    </location>
</feature>
<feature type="compositionally biased region" description="Polar residues" evidence="1">
    <location>
        <begin position="62"/>
        <end position="83"/>
    </location>
</feature>
<feature type="region of interest" description="Disordered" evidence="1">
    <location>
        <begin position="704"/>
        <end position="820"/>
    </location>
</feature>
<dbReference type="PROSITE" id="PS00028">
    <property type="entry name" value="ZINC_FINGER_C2H2_1"/>
    <property type="match status" value="1"/>
</dbReference>
<feature type="compositionally biased region" description="Low complexity" evidence="1">
    <location>
        <begin position="464"/>
        <end position="480"/>
    </location>
</feature>
<feature type="domain" description="C2H2-type" evidence="2">
    <location>
        <begin position="1157"/>
        <end position="1180"/>
    </location>
</feature>
<feature type="compositionally biased region" description="Basic and acidic residues" evidence="1">
    <location>
        <begin position="356"/>
        <end position="406"/>
    </location>
</feature>
<keyword evidence="4" id="KW-1185">Reference proteome</keyword>
<evidence type="ECO:0000313" key="3">
    <source>
        <dbReference type="EMBL" id="KAK5081823.1"/>
    </source>
</evidence>
<feature type="compositionally biased region" description="Pro residues" evidence="1">
    <location>
        <begin position="799"/>
        <end position="810"/>
    </location>
</feature>
<comment type="caution">
    <text evidence="3">The sequence shown here is derived from an EMBL/GenBank/DDBJ whole genome shotgun (WGS) entry which is preliminary data.</text>
</comment>
<feature type="region of interest" description="Disordered" evidence="1">
    <location>
        <begin position="356"/>
        <end position="427"/>
    </location>
</feature>
<gene>
    <name evidence="3" type="ORF">LTR24_008126</name>
</gene>
<evidence type="ECO:0000256" key="1">
    <source>
        <dbReference type="SAM" id="MobiDB-lite"/>
    </source>
</evidence>
<feature type="compositionally biased region" description="Low complexity" evidence="1">
    <location>
        <begin position="242"/>
        <end position="270"/>
    </location>
</feature>
<accession>A0ABR0K0W4</accession>
<dbReference type="EMBL" id="JAVRRG010000134">
    <property type="protein sequence ID" value="KAK5081823.1"/>
    <property type="molecule type" value="Genomic_DNA"/>
</dbReference>
<feature type="compositionally biased region" description="Polar residues" evidence="1">
    <location>
        <begin position="481"/>
        <end position="494"/>
    </location>
</feature>
<feature type="compositionally biased region" description="Polar residues" evidence="1">
    <location>
        <begin position="1043"/>
        <end position="1052"/>
    </location>
</feature>
<feature type="compositionally biased region" description="Low complexity" evidence="1">
    <location>
        <begin position="1"/>
        <end position="12"/>
    </location>
</feature>
<proteinExistence type="predicted"/>
<reference evidence="3 4" key="1">
    <citation type="submission" date="2023-08" db="EMBL/GenBank/DDBJ databases">
        <title>Black Yeasts Isolated from many extreme environments.</title>
        <authorList>
            <person name="Coleine C."/>
            <person name="Stajich J.E."/>
            <person name="Selbmann L."/>
        </authorList>
    </citation>
    <scope>NUCLEOTIDE SEQUENCE [LARGE SCALE GENOMIC DNA]</scope>
    <source>
        <strain evidence="3 4">CCFEE 5885</strain>
    </source>
</reference>
<feature type="region of interest" description="Disordered" evidence="1">
    <location>
        <begin position="1004"/>
        <end position="1125"/>
    </location>
</feature>
<feature type="compositionally biased region" description="Polar residues" evidence="1">
    <location>
        <begin position="90"/>
        <end position="122"/>
    </location>
</feature>
<feature type="compositionally biased region" description="Pro residues" evidence="1">
    <location>
        <begin position="737"/>
        <end position="758"/>
    </location>
</feature>
<feature type="compositionally biased region" description="Polar residues" evidence="1">
    <location>
        <begin position="201"/>
        <end position="241"/>
    </location>
</feature>
<feature type="compositionally biased region" description="Polar residues" evidence="1">
    <location>
        <begin position="592"/>
        <end position="603"/>
    </location>
</feature>
<dbReference type="InterPro" id="IPR013087">
    <property type="entry name" value="Znf_C2H2_type"/>
</dbReference>
<feature type="compositionally biased region" description="Polar residues" evidence="1">
    <location>
        <begin position="615"/>
        <end position="632"/>
    </location>
</feature>
<feature type="compositionally biased region" description="Low complexity" evidence="1">
    <location>
        <begin position="283"/>
        <end position="304"/>
    </location>
</feature>
<feature type="compositionally biased region" description="Basic and acidic residues" evidence="1">
    <location>
        <begin position="1018"/>
        <end position="1032"/>
    </location>
</feature>
<name>A0ABR0K0W4_9EURO</name>
<evidence type="ECO:0000259" key="2">
    <source>
        <dbReference type="PROSITE" id="PS00028"/>
    </source>
</evidence>
<feature type="compositionally biased region" description="Polar residues" evidence="1">
    <location>
        <begin position="27"/>
        <end position="55"/>
    </location>
</feature>
<organism evidence="3 4">
    <name type="scientific">Lithohypha guttulata</name>
    <dbReference type="NCBI Taxonomy" id="1690604"/>
    <lineage>
        <taxon>Eukaryota</taxon>
        <taxon>Fungi</taxon>
        <taxon>Dikarya</taxon>
        <taxon>Ascomycota</taxon>
        <taxon>Pezizomycotina</taxon>
        <taxon>Eurotiomycetes</taxon>
        <taxon>Chaetothyriomycetidae</taxon>
        <taxon>Chaetothyriales</taxon>
        <taxon>Trichomeriaceae</taxon>
        <taxon>Lithohypha</taxon>
    </lineage>
</organism>
<dbReference type="Proteomes" id="UP001345013">
    <property type="component" value="Unassembled WGS sequence"/>
</dbReference>